<comment type="caution">
    <text evidence="1">The sequence shown here is derived from an EMBL/GenBank/DDBJ whole genome shotgun (WGS) entry which is preliminary data.</text>
</comment>
<dbReference type="AlphaFoldDB" id="A0A024G5H7"/>
<name>A0A024G5H7_9STRA</name>
<evidence type="ECO:0000313" key="1">
    <source>
        <dbReference type="EMBL" id="CCI42125.1"/>
    </source>
</evidence>
<reference evidence="1 2" key="1">
    <citation type="submission" date="2012-05" db="EMBL/GenBank/DDBJ databases">
        <title>Recombination and specialization in a pathogen metapopulation.</title>
        <authorList>
            <person name="Gardiner A."/>
            <person name="Kemen E."/>
            <person name="Schultz-Larsen T."/>
            <person name="MacLean D."/>
            <person name="Van Oosterhout C."/>
            <person name="Jones J.D.G."/>
        </authorList>
    </citation>
    <scope>NUCLEOTIDE SEQUENCE [LARGE SCALE GENOMIC DNA]</scope>
    <source>
        <strain evidence="1 2">Ac Nc2</strain>
    </source>
</reference>
<gene>
    <name evidence="1" type="ORF">BN9_029090</name>
</gene>
<dbReference type="Proteomes" id="UP000053237">
    <property type="component" value="Unassembled WGS sequence"/>
</dbReference>
<proteinExistence type="predicted"/>
<dbReference type="EMBL" id="CAIX01000030">
    <property type="protein sequence ID" value="CCI42125.1"/>
    <property type="molecule type" value="Genomic_DNA"/>
</dbReference>
<accession>A0A024G5H7</accession>
<sequence length="293" mass="33022">MAAVFPLLVNLFQGPNPGAYRINMNVPEYFPRLTTCHMCIQRFVPYANFTYIAHKLHGGKHFGILKMYADITDDIPFAYVQQSCISTHHICSFPMNYPDNFVSEEDKHLVNILKKSKQSSGAPRGIRLFGFDLEHGTSSSLEGSGINSKTYCLLLQDKIPEIWILGCLRCLAPGDKDERYLISKPNLRSHQWVLRYTTTKTQVDTMQRCGNACGTIEWGSEIECLVARLYTSTQEISLYSSNFAGYAYTTLTMTHSQPNKNECLSCVRSLIGSHVEHTRASLFVLTGENIPIS</sequence>
<dbReference type="InParanoid" id="A0A024G5H7"/>
<organism evidence="1 2">
    <name type="scientific">Albugo candida</name>
    <dbReference type="NCBI Taxonomy" id="65357"/>
    <lineage>
        <taxon>Eukaryota</taxon>
        <taxon>Sar</taxon>
        <taxon>Stramenopiles</taxon>
        <taxon>Oomycota</taxon>
        <taxon>Peronosporomycetes</taxon>
        <taxon>Albuginales</taxon>
        <taxon>Albuginaceae</taxon>
        <taxon>Albugo</taxon>
    </lineage>
</organism>
<protein>
    <submittedName>
        <fullName evidence="1">Uncharacterized protein</fullName>
    </submittedName>
</protein>
<evidence type="ECO:0000313" key="2">
    <source>
        <dbReference type="Proteomes" id="UP000053237"/>
    </source>
</evidence>
<keyword evidence="2" id="KW-1185">Reference proteome</keyword>